<gene>
    <name evidence="3" type="ORF">GQF01_13635</name>
</gene>
<dbReference type="Proteomes" id="UP000481087">
    <property type="component" value="Unassembled WGS sequence"/>
</dbReference>
<dbReference type="EMBL" id="WTUZ01000016">
    <property type="protein sequence ID" value="MZQ83151.1"/>
    <property type="molecule type" value="Genomic_DNA"/>
</dbReference>
<comment type="caution">
    <text evidence="3">The sequence shown here is derived from an EMBL/GenBank/DDBJ whole genome shotgun (WGS) entry which is preliminary data.</text>
</comment>
<accession>A0A6L8V0S5</accession>
<protein>
    <submittedName>
        <fullName evidence="3">Uncharacterized protein</fullName>
    </submittedName>
</protein>
<feature type="region of interest" description="Disordered" evidence="1">
    <location>
        <begin position="539"/>
        <end position="559"/>
    </location>
</feature>
<feature type="chain" id="PRO_5026883070" evidence="2">
    <location>
        <begin position="31"/>
        <end position="721"/>
    </location>
</feature>
<proteinExistence type="predicted"/>
<keyword evidence="2" id="KW-0732">Signal</keyword>
<evidence type="ECO:0000256" key="1">
    <source>
        <dbReference type="SAM" id="MobiDB-lite"/>
    </source>
</evidence>
<evidence type="ECO:0000313" key="4">
    <source>
        <dbReference type="Proteomes" id="UP000481087"/>
    </source>
</evidence>
<keyword evidence="4" id="KW-1185">Reference proteome</keyword>
<reference evidence="3 4" key="1">
    <citation type="submission" date="2019-12" db="EMBL/GenBank/DDBJ databases">
        <title>Paenibacillus sp. nov. sp. isolated from soil.</title>
        <authorList>
            <person name="Kim J."/>
            <person name="Jeong S.E."/>
            <person name="Jung H.S."/>
            <person name="Jeon C.O."/>
        </authorList>
    </citation>
    <scope>NUCLEOTIDE SEQUENCE [LARGE SCALE GENOMIC DNA]</scope>
    <source>
        <strain evidence="3 4">5J-6</strain>
    </source>
</reference>
<organism evidence="3 4">
    <name type="scientific">Paenibacillus silvestris</name>
    <dbReference type="NCBI Taxonomy" id="2606219"/>
    <lineage>
        <taxon>Bacteria</taxon>
        <taxon>Bacillati</taxon>
        <taxon>Bacillota</taxon>
        <taxon>Bacilli</taxon>
        <taxon>Bacillales</taxon>
        <taxon>Paenibacillaceae</taxon>
        <taxon>Paenibacillus</taxon>
    </lineage>
</organism>
<evidence type="ECO:0000256" key="2">
    <source>
        <dbReference type="SAM" id="SignalP"/>
    </source>
</evidence>
<evidence type="ECO:0000313" key="3">
    <source>
        <dbReference type="EMBL" id="MZQ83151.1"/>
    </source>
</evidence>
<dbReference type="RefSeq" id="WP_161407318.1">
    <property type="nucleotide sequence ID" value="NZ_WTUZ01000016.1"/>
</dbReference>
<dbReference type="AlphaFoldDB" id="A0A6L8V0S5"/>
<sequence>MTRICKRFPILMVFAIVVLISSFMSISVFAEGGNSDNAGAAFEQIQLGDNSYAEIKQLRLLSDHNGNIVTFTLHISNQSSETLSLIDYWIRLLGKNGDSFTAKMMPQDKEKTKIAAGSSQDFSYYAMINDATALQDLKFRLGKWDFSRNPFERQLGEISVPEDFTQVAPAGSSQEVKVSGTIMEVALSDFTRGKNEKNSLPNLTLKLKNTGKYSLAVPDYQFIVRTSEGYTYPLIAKGINDLLINSQETKEITLTGNVPAEVSTEGWQIVVTQYLSDLKLNVPIASLEVPKESDEEVKGAGEEVSFSDENGLYTVKMNGMYRLPWEDTDILTADFMLKNKGSDSLPIPELTGYFLLDGKVKVEAKVIIPSKVLGLTKDSSVGMQMAAKVPYTYVFSKIKLVLQEKTSDEKIIDVLDFESQTDLLHVPILDSAASFELTDAGYQSIFSIQHVMSYQGQSTTQYTVRVLAQNQEKRFTNLAKLVASFRAASGTVYPANVLDVKEKVGPGGKAMLIVSSIIPKGVDTTGMNLLLGEAAKDGELLTEEPAGDDENDDDDDKSGDADMYVKPFAFWLPQEKSEVKTPLQGISLAPYTLSIDHVGTSLDNNELSLKFNYEITKDMSTSVNTEGRKIVFQINDANGLRAIEWSTDLSSFELRANDAPETPQSKLKVGKYKDFRISLENGDLIYKLTFLKSYDFNIYEEFQGHRRLVGTMKNDWFATSD</sequence>
<feature type="compositionally biased region" description="Acidic residues" evidence="1">
    <location>
        <begin position="540"/>
        <end position="557"/>
    </location>
</feature>
<feature type="signal peptide" evidence="2">
    <location>
        <begin position="1"/>
        <end position="30"/>
    </location>
</feature>
<name>A0A6L8V0S5_9BACL</name>